<evidence type="ECO:0000313" key="2">
    <source>
        <dbReference type="Proteomes" id="UP001179361"/>
    </source>
</evidence>
<name>A0ABS8PYY9_9BURK</name>
<evidence type="ECO:0000313" key="1">
    <source>
        <dbReference type="EMBL" id="MCD2514722.1"/>
    </source>
</evidence>
<reference evidence="1" key="1">
    <citation type="submission" date="2021-11" db="EMBL/GenBank/DDBJ databases">
        <title>The complete genome of Massilia sp sp. G4R7.</title>
        <authorList>
            <person name="Liu L."/>
            <person name="Yue J."/>
            <person name="Yuan J."/>
            <person name="Yang F."/>
            <person name="Li L."/>
        </authorList>
    </citation>
    <scope>NUCLEOTIDE SEQUENCE</scope>
    <source>
        <strain evidence="1">G4R7</strain>
    </source>
</reference>
<comment type="caution">
    <text evidence="1">The sequence shown here is derived from an EMBL/GenBank/DDBJ whole genome shotgun (WGS) entry which is preliminary data.</text>
</comment>
<accession>A0ABS8PYY9</accession>
<organism evidence="1 2">
    <name type="scientific">Massilia phyllostachyos</name>
    <dbReference type="NCBI Taxonomy" id="2898585"/>
    <lineage>
        <taxon>Bacteria</taxon>
        <taxon>Pseudomonadati</taxon>
        <taxon>Pseudomonadota</taxon>
        <taxon>Betaproteobacteria</taxon>
        <taxon>Burkholderiales</taxon>
        <taxon>Oxalobacteraceae</taxon>
        <taxon>Telluria group</taxon>
        <taxon>Massilia</taxon>
    </lineage>
</organism>
<dbReference type="RefSeq" id="WP_231056071.1">
    <property type="nucleotide sequence ID" value="NZ_JAJNOC010000001.1"/>
</dbReference>
<dbReference type="EMBL" id="JAJNOC010000001">
    <property type="protein sequence ID" value="MCD2514722.1"/>
    <property type="molecule type" value="Genomic_DNA"/>
</dbReference>
<protein>
    <submittedName>
        <fullName evidence="1">Uncharacterized protein</fullName>
    </submittedName>
</protein>
<proteinExistence type="predicted"/>
<keyword evidence="2" id="KW-1185">Reference proteome</keyword>
<gene>
    <name evidence="1" type="ORF">LQ564_00160</name>
</gene>
<sequence>MTPEEIRTCLAAERSQLHASALQARDGYSFWFGVPANNNRIIRVSRASTSSHTKLKLAVTDRLPDLKNMQQIEFIFDGNTDDLLRYVDREIELYESRIAAP</sequence>
<dbReference type="Proteomes" id="UP001179361">
    <property type="component" value="Unassembled WGS sequence"/>
</dbReference>